<sequence length="233" mass="25528">MDKETNDALEGREDQPRQSSSAPADDKNQLAYCVTDIPPWYLCIVLSVQHYLTAFGAIFSIPLILSESLCLQHDGLTQSRLINTIFLVSGICTMMQVAFGVRLPILQGGTFALLTPAMAMLSMPEWECPAWTNNASLVDTSSPVFIEVWQSRLRALQGSIMVASLLQIVAGFTGIIGFLMPLHWAFDHRPHRHAHWPVSPIAGSHWGISAMDPALIILFSPVPSPGPYSCPSV</sequence>
<dbReference type="GO" id="GO:0022857">
    <property type="term" value="F:transmembrane transporter activity"/>
    <property type="evidence" value="ECO:0007669"/>
    <property type="project" value="InterPro"/>
</dbReference>
<evidence type="ECO:0000256" key="1">
    <source>
        <dbReference type="ARBA" id="ARBA00004141"/>
    </source>
</evidence>
<evidence type="ECO:0000256" key="6">
    <source>
        <dbReference type="SAM" id="MobiDB-lite"/>
    </source>
</evidence>
<dbReference type="OMA" id="FLIRATP"/>
<dbReference type="PANTHER" id="PTHR11119">
    <property type="entry name" value="XANTHINE-URACIL / VITAMIN C PERMEASE FAMILY MEMBER"/>
    <property type="match status" value="1"/>
</dbReference>
<accession>H3BXF8</accession>
<dbReference type="GO" id="GO:0016020">
    <property type="term" value="C:membrane"/>
    <property type="evidence" value="ECO:0007669"/>
    <property type="project" value="UniProtKB-SubCell"/>
</dbReference>
<dbReference type="AlphaFoldDB" id="H3BXF8"/>
<dbReference type="Ensembl" id="ENSTNIT00000003212.1">
    <property type="protein sequence ID" value="ENSTNIP00000000671.1"/>
    <property type="gene ID" value="ENSTNIG00000000557.1"/>
</dbReference>
<organism evidence="8 9">
    <name type="scientific">Tetraodon nigroviridis</name>
    <name type="common">Spotted green pufferfish</name>
    <name type="synonym">Chelonodon nigroviridis</name>
    <dbReference type="NCBI Taxonomy" id="99883"/>
    <lineage>
        <taxon>Eukaryota</taxon>
        <taxon>Metazoa</taxon>
        <taxon>Chordata</taxon>
        <taxon>Craniata</taxon>
        <taxon>Vertebrata</taxon>
        <taxon>Euteleostomi</taxon>
        <taxon>Actinopterygii</taxon>
        <taxon>Neopterygii</taxon>
        <taxon>Teleostei</taxon>
        <taxon>Neoteleostei</taxon>
        <taxon>Acanthomorphata</taxon>
        <taxon>Eupercaria</taxon>
        <taxon>Tetraodontiformes</taxon>
        <taxon>Tetradontoidea</taxon>
        <taxon>Tetraodontidae</taxon>
        <taxon>Tetraodon</taxon>
    </lineage>
</organism>
<comment type="subcellular location">
    <subcellularLocation>
        <location evidence="1">Membrane</location>
        <topology evidence="1">Multi-pass membrane protein</topology>
    </subcellularLocation>
</comment>
<dbReference type="HOGENOM" id="CLU_1189604_0_0_1"/>
<dbReference type="STRING" id="99883.ENSTNIP00000000671"/>
<reference evidence="8" key="2">
    <citation type="submission" date="2025-08" db="UniProtKB">
        <authorList>
            <consortium name="Ensembl"/>
        </authorList>
    </citation>
    <scope>IDENTIFICATION</scope>
</reference>
<comment type="similarity">
    <text evidence="2">Belongs to the nucleobase:cation symporter-2 (NCS2) (TC 2.A.40) family.</text>
</comment>
<keyword evidence="3 7" id="KW-0812">Transmembrane</keyword>
<reference evidence="9" key="1">
    <citation type="journal article" date="2004" name="Nature">
        <title>Genome duplication in the teleost fish Tetraodon nigroviridis reveals the early vertebrate proto-karyotype.</title>
        <authorList>
            <person name="Jaillon O."/>
            <person name="Aury J.-M."/>
            <person name="Brunet F."/>
            <person name="Petit J.-L."/>
            <person name="Stange-Thomann N."/>
            <person name="Mauceli E."/>
            <person name="Bouneau L."/>
            <person name="Fischer C."/>
            <person name="Ozouf-Costaz C."/>
            <person name="Bernot A."/>
            <person name="Nicaud S."/>
            <person name="Jaffe D."/>
            <person name="Fisher S."/>
            <person name="Lutfalla G."/>
            <person name="Dossat C."/>
            <person name="Segurens B."/>
            <person name="Dasilva C."/>
            <person name="Salanoubat M."/>
            <person name="Levy M."/>
            <person name="Boudet N."/>
            <person name="Castellano S."/>
            <person name="Anthouard V."/>
            <person name="Jubin C."/>
            <person name="Castelli V."/>
            <person name="Katinka M."/>
            <person name="Vacherie B."/>
            <person name="Biemont C."/>
            <person name="Skalli Z."/>
            <person name="Cattolico L."/>
            <person name="Poulain J."/>
            <person name="De Berardinis V."/>
            <person name="Cruaud C."/>
            <person name="Duprat S."/>
            <person name="Brottier P."/>
            <person name="Coutanceau J.-P."/>
            <person name="Gouzy J."/>
            <person name="Parra G."/>
            <person name="Lardier G."/>
            <person name="Chapple C."/>
            <person name="McKernan K.J."/>
            <person name="McEwan P."/>
            <person name="Bosak S."/>
            <person name="Kellis M."/>
            <person name="Volff J.-N."/>
            <person name="Guigo R."/>
            <person name="Zody M.C."/>
            <person name="Mesirov J."/>
            <person name="Lindblad-Toh K."/>
            <person name="Birren B."/>
            <person name="Nusbaum C."/>
            <person name="Kahn D."/>
            <person name="Robinson-Rechavi M."/>
            <person name="Laudet V."/>
            <person name="Schachter V."/>
            <person name="Quetier F."/>
            <person name="Saurin W."/>
            <person name="Scarpelli C."/>
            <person name="Wincker P."/>
            <person name="Lander E.S."/>
            <person name="Weissenbach J."/>
            <person name="Roest Crollius H."/>
        </authorList>
    </citation>
    <scope>NUCLEOTIDE SEQUENCE [LARGE SCALE GENOMIC DNA]</scope>
</reference>
<feature type="transmembrane region" description="Helical" evidence="7">
    <location>
        <begin position="39"/>
        <end position="65"/>
    </location>
</feature>
<evidence type="ECO:0000256" key="3">
    <source>
        <dbReference type="ARBA" id="ARBA00022692"/>
    </source>
</evidence>
<dbReference type="InterPro" id="IPR006043">
    <property type="entry name" value="NCS2"/>
</dbReference>
<evidence type="ECO:0000256" key="4">
    <source>
        <dbReference type="ARBA" id="ARBA00022989"/>
    </source>
</evidence>
<dbReference type="GeneTree" id="ENSGT00950000182953"/>
<evidence type="ECO:0000313" key="9">
    <source>
        <dbReference type="Proteomes" id="UP000007303"/>
    </source>
</evidence>
<name>H3BXF8_TETNG</name>
<dbReference type="Proteomes" id="UP000007303">
    <property type="component" value="Unassembled WGS sequence"/>
</dbReference>
<dbReference type="Pfam" id="PF00860">
    <property type="entry name" value="Xan_ur_permease"/>
    <property type="match status" value="1"/>
</dbReference>
<dbReference type="InParanoid" id="H3BXF8"/>
<reference evidence="8" key="3">
    <citation type="submission" date="2025-09" db="UniProtKB">
        <authorList>
            <consortium name="Ensembl"/>
        </authorList>
    </citation>
    <scope>IDENTIFICATION</scope>
</reference>
<evidence type="ECO:0000256" key="5">
    <source>
        <dbReference type="ARBA" id="ARBA00023136"/>
    </source>
</evidence>
<evidence type="ECO:0000256" key="2">
    <source>
        <dbReference type="ARBA" id="ARBA00008821"/>
    </source>
</evidence>
<keyword evidence="9" id="KW-1185">Reference proteome</keyword>
<feature type="region of interest" description="Disordered" evidence="6">
    <location>
        <begin position="1"/>
        <end position="24"/>
    </location>
</feature>
<keyword evidence="5 7" id="KW-0472">Membrane</keyword>
<proteinExistence type="inferred from homology"/>
<feature type="transmembrane region" description="Helical" evidence="7">
    <location>
        <begin position="160"/>
        <end position="182"/>
    </location>
</feature>
<feature type="compositionally biased region" description="Basic and acidic residues" evidence="6">
    <location>
        <begin position="1"/>
        <end position="16"/>
    </location>
</feature>
<keyword evidence="4 7" id="KW-1133">Transmembrane helix</keyword>
<evidence type="ECO:0000256" key="7">
    <source>
        <dbReference type="SAM" id="Phobius"/>
    </source>
</evidence>
<protein>
    <submittedName>
        <fullName evidence="8">Uncharacterized protein</fullName>
    </submittedName>
</protein>
<evidence type="ECO:0000313" key="8">
    <source>
        <dbReference type="Ensembl" id="ENSTNIP00000000671.1"/>
    </source>
</evidence>
<feature type="transmembrane region" description="Helical" evidence="7">
    <location>
        <begin position="85"/>
        <end position="105"/>
    </location>
</feature>